<evidence type="ECO:0000259" key="2">
    <source>
        <dbReference type="SMART" id="SM00198"/>
    </source>
</evidence>
<dbReference type="InterPro" id="IPR035940">
    <property type="entry name" value="CAP_sf"/>
</dbReference>
<dbReference type="AlphaFoldDB" id="A0A8H7PBV3"/>
<gene>
    <name evidence="3" type="ORF">IEO21_00389</name>
</gene>
<dbReference type="InterPro" id="IPR014044">
    <property type="entry name" value="CAP_dom"/>
</dbReference>
<dbReference type="PRINTS" id="PR00837">
    <property type="entry name" value="V5TPXLIKE"/>
</dbReference>
<dbReference type="Gene3D" id="3.40.33.10">
    <property type="entry name" value="CAP"/>
    <property type="match status" value="1"/>
</dbReference>
<comment type="caution">
    <text evidence="3">The sequence shown here is derived from an EMBL/GenBank/DDBJ whole genome shotgun (WGS) entry which is preliminary data.</text>
</comment>
<feature type="region of interest" description="Disordered" evidence="1">
    <location>
        <begin position="74"/>
        <end position="112"/>
    </location>
</feature>
<dbReference type="PANTHER" id="PTHR10334">
    <property type="entry name" value="CYSTEINE-RICH SECRETORY PROTEIN-RELATED"/>
    <property type="match status" value="1"/>
</dbReference>
<feature type="domain" description="SCP" evidence="2">
    <location>
        <begin position="110"/>
        <end position="242"/>
    </location>
</feature>
<dbReference type="Proteomes" id="UP000639403">
    <property type="component" value="Unassembled WGS sequence"/>
</dbReference>
<feature type="region of interest" description="Disordered" evidence="1">
    <location>
        <begin position="26"/>
        <end position="57"/>
    </location>
</feature>
<sequence length="245" mass="25029">MAGSSSIIASSTQEPSSAIVTPSVNPLAISFSPDTPSVTPAALSTTTSTTNTPLNTSSSTTVFVQTQAQAATTSIVPTTTQAETPSTTAAAPTQSQASSSSSSSSGTSQSDIDQYLNDQNTVRAQHGASAFTWNNTLADAAQKWANGCVFQHSGGTLGPYGENLAAGTGSSYGISAAITSWTSEVSQYNANDPVASHFTQVVWKASAEVGCAVQDCSGIFPASFGLAQYYVCEYFPQGNVIGEFA</sequence>
<feature type="compositionally biased region" description="Low complexity" evidence="1">
    <location>
        <begin position="74"/>
        <end position="110"/>
    </location>
</feature>
<accession>A0A8H7PBV3</accession>
<proteinExistence type="predicted"/>
<feature type="compositionally biased region" description="Low complexity" evidence="1">
    <location>
        <begin position="35"/>
        <end position="57"/>
    </location>
</feature>
<dbReference type="InterPro" id="IPR001283">
    <property type="entry name" value="CRISP-related"/>
</dbReference>
<reference evidence="3" key="2">
    <citation type="journal article" name="Front. Microbiol.">
        <title>Degradative Capacity of Two Strains of Rhodonia placenta: From Phenotype to Genotype.</title>
        <authorList>
            <person name="Kolle M."/>
            <person name="Horta M.A.C."/>
            <person name="Nowrousian M."/>
            <person name="Ohm R.A."/>
            <person name="Benz J.P."/>
            <person name="Pilgard A."/>
        </authorList>
    </citation>
    <scope>NUCLEOTIDE SEQUENCE</scope>
    <source>
        <strain evidence="3">FPRL280</strain>
    </source>
</reference>
<evidence type="ECO:0000313" key="3">
    <source>
        <dbReference type="EMBL" id="KAF9821959.1"/>
    </source>
</evidence>
<name>A0A8H7PBV3_9APHY</name>
<dbReference type="SMART" id="SM00198">
    <property type="entry name" value="SCP"/>
    <property type="match status" value="1"/>
</dbReference>
<dbReference type="Pfam" id="PF00188">
    <property type="entry name" value="CAP"/>
    <property type="match status" value="1"/>
</dbReference>
<reference evidence="3" key="1">
    <citation type="submission" date="2020-11" db="EMBL/GenBank/DDBJ databases">
        <authorList>
            <person name="Koelle M."/>
            <person name="Horta M.A.C."/>
            <person name="Nowrousian M."/>
            <person name="Ohm R.A."/>
            <person name="Benz P."/>
            <person name="Pilgard A."/>
        </authorList>
    </citation>
    <scope>NUCLEOTIDE SEQUENCE</scope>
    <source>
        <strain evidence="3">FPRL280</strain>
    </source>
</reference>
<dbReference type="SUPFAM" id="SSF55797">
    <property type="entry name" value="PR-1-like"/>
    <property type="match status" value="1"/>
</dbReference>
<organism evidence="3 4">
    <name type="scientific">Rhodonia placenta</name>
    <dbReference type="NCBI Taxonomy" id="104341"/>
    <lineage>
        <taxon>Eukaryota</taxon>
        <taxon>Fungi</taxon>
        <taxon>Dikarya</taxon>
        <taxon>Basidiomycota</taxon>
        <taxon>Agaricomycotina</taxon>
        <taxon>Agaricomycetes</taxon>
        <taxon>Polyporales</taxon>
        <taxon>Adustoporiaceae</taxon>
        <taxon>Rhodonia</taxon>
    </lineage>
</organism>
<dbReference type="EMBL" id="JADOXO010000002">
    <property type="protein sequence ID" value="KAF9821959.1"/>
    <property type="molecule type" value="Genomic_DNA"/>
</dbReference>
<feature type="region of interest" description="Disordered" evidence="1">
    <location>
        <begin position="1"/>
        <end position="20"/>
    </location>
</feature>
<protein>
    <recommendedName>
        <fullName evidence="2">SCP domain-containing protein</fullName>
    </recommendedName>
</protein>
<evidence type="ECO:0000256" key="1">
    <source>
        <dbReference type="SAM" id="MobiDB-lite"/>
    </source>
</evidence>
<evidence type="ECO:0000313" key="4">
    <source>
        <dbReference type="Proteomes" id="UP000639403"/>
    </source>
</evidence>